<evidence type="ECO:0000313" key="1">
    <source>
        <dbReference type="EMBL" id="WGT48517.1"/>
    </source>
</evidence>
<gene>
    <name evidence="1" type="ORF">QH948_04885</name>
</gene>
<dbReference type="Gene3D" id="1.20.120.450">
    <property type="entry name" value="dinb family like domain"/>
    <property type="match status" value="1"/>
</dbReference>
<name>A0ABY8Q2N0_9ACTN</name>
<dbReference type="InterPro" id="IPR007061">
    <property type="entry name" value="MST-like"/>
</dbReference>
<accession>A0ABY8Q2N0</accession>
<sequence>MGVGESLLRELEVVRGNLIGKLAGLDERAARLPRTPTGTNLAGLVKHCCFIEHGYLVTCVGRDAVRGIVEPDFDADPNADLYLAADETVAWVLELYERVGEAVRASVAALPLDAPGHVPWWGDRGATTLGHLLVHTLGDLAQHAGQADILRELADGTVGLRSPGDNIGEPADGWEAHVSRLTALAERA</sequence>
<protein>
    <submittedName>
        <fullName evidence="1">DinB family protein</fullName>
    </submittedName>
</protein>
<dbReference type="RefSeq" id="WP_281146141.1">
    <property type="nucleotide sequence ID" value="NZ_CP123967.1"/>
</dbReference>
<reference evidence="1 2" key="1">
    <citation type="journal article" date="2008" name="Int. J. Syst. Evol. Microbiol.">
        <title>Tessaracoccus flavescens sp. nov., isolated from marine sediment.</title>
        <authorList>
            <person name="Lee D.W."/>
            <person name="Lee S.D."/>
        </authorList>
    </citation>
    <scope>NUCLEOTIDE SEQUENCE [LARGE SCALE GENOMIC DNA]</scope>
    <source>
        <strain evidence="1 2">T21</strain>
    </source>
</reference>
<evidence type="ECO:0000313" key="2">
    <source>
        <dbReference type="Proteomes" id="UP001244136"/>
    </source>
</evidence>
<keyword evidence="2" id="KW-1185">Reference proteome</keyword>
<organism evidence="1 2">
    <name type="scientific">Tessaracoccus lacteus</name>
    <dbReference type="NCBI Taxonomy" id="3041766"/>
    <lineage>
        <taxon>Bacteria</taxon>
        <taxon>Bacillati</taxon>
        <taxon>Actinomycetota</taxon>
        <taxon>Actinomycetes</taxon>
        <taxon>Propionibacteriales</taxon>
        <taxon>Propionibacteriaceae</taxon>
        <taxon>Tessaracoccus</taxon>
    </lineage>
</organism>
<dbReference type="SUPFAM" id="SSF109854">
    <property type="entry name" value="DinB/YfiT-like putative metalloenzymes"/>
    <property type="match status" value="1"/>
</dbReference>
<dbReference type="EMBL" id="CP123967">
    <property type="protein sequence ID" value="WGT48517.1"/>
    <property type="molecule type" value="Genomic_DNA"/>
</dbReference>
<dbReference type="Proteomes" id="UP001244136">
    <property type="component" value="Chromosome"/>
</dbReference>
<dbReference type="InterPro" id="IPR034660">
    <property type="entry name" value="DinB/YfiT-like"/>
</dbReference>
<dbReference type="Pfam" id="PF04978">
    <property type="entry name" value="MST"/>
    <property type="match status" value="1"/>
</dbReference>
<proteinExistence type="predicted"/>